<evidence type="ECO:0000313" key="2">
    <source>
        <dbReference type="Proteomes" id="UP000664369"/>
    </source>
</evidence>
<keyword evidence="2" id="KW-1185">Reference proteome</keyword>
<name>A0ABS3QPF7_9BACT</name>
<dbReference type="Gene3D" id="2.60.120.260">
    <property type="entry name" value="Galactose-binding domain-like"/>
    <property type="match status" value="1"/>
</dbReference>
<evidence type="ECO:0000313" key="1">
    <source>
        <dbReference type="EMBL" id="MBO2013174.1"/>
    </source>
</evidence>
<dbReference type="RefSeq" id="WP_208178914.1">
    <property type="nucleotide sequence ID" value="NZ_JAGETZ010000038.1"/>
</dbReference>
<organism evidence="1 2">
    <name type="scientific">Hymenobacter negativus</name>
    <dbReference type="NCBI Taxonomy" id="2795026"/>
    <lineage>
        <taxon>Bacteria</taxon>
        <taxon>Pseudomonadati</taxon>
        <taxon>Bacteroidota</taxon>
        <taxon>Cytophagia</taxon>
        <taxon>Cytophagales</taxon>
        <taxon>Hymenobacteraceae</taxon>
        <taxon>Hymenobacter</taxon>
    </lineage>
</organism>
<proteinExistence type="predicted"/>
<comment type="caution">
    <text evidence="1">The sequence shown here is derived from an EMBL/GenBank/DDBJ whole genome shotgun (WGS) entry which is preliminary data.</text>
</comment>
<sequence length="218" mass="22785">APYVWQRQTAFPAADGTAYLQVPNRVIPAGGTTTLITPNINLSGLTGPATLRFARAYALRAAADNAQLRISFSSDCGTTWSSPATLSAADLSTQGLTPIDGFVPASPASWQDASVAIPAQFQGSGLFKVRLQLVNGSTPGNTFFFDNLRLSTPLATRAEALAQHGIALYPNPLTRETALHLALPAATRVQLSLCDALGRTVLALPAKTYPAGPQAIAL</sequence>
<feature type="non-terminal residue" evidence="1">
    <location>
        <position position="1"/>
    </location>
</feature>
<feature type="non-terminal residue" evidence="1">
    <location>
        <position position="218"/>
    </location>
</feature>
<evidence type="ECO:0008006" key="3">
    <source>
        <dbReference type="Google" id="ProtNLM"/>
    </source>
</evidence>
<dbReference type="EMBL" id="JAGETZ010000038">
    <property type="protein sequence ID" value="MBO2013174.1"/>
    <property type="molecule type" value="Genomic_DNA"/>
</dbReference>
<protein>
    <recommendedName>
        <fullName evidence="3">T9SS C-terminal target domain-containing protein</fullName>
    </recommendedName>
</protein>
<gene>
    <name evidence="1" type="ORF">J4E00_29250</name>
</gene>
<dbReference type="Proteomes" id="UP000664369">
    <property type="component" value="Unassembled WGS sequence"/>
</dbReference>
<accession>A0ABS3QPF7</accession>
<reference evidence="1 2" key="1">
    <citation type="submission" date="2021-03" db="EMBL/GenBank/DDBJ databases">
        <authorList>
            <person name="Kim M.K."/>
        </authorList>
    </citation>
    <scope>NUCLEOTIDE SEQUENCE [LARGE SCALE GENOMIC DNA]</scope>
    <source>
        <strain evidence="1 2">BT442</strain>
    </source>
</reference>